<organism evidence="2 3">
    <name type="scientific">Paludisphaera mucosa</name>
    <dbReference type="NCBI Taxonomy" id="3030827"/>
    <lineage>
        <taxon>Bacteria</taxon>
        <taxon>Pseudomonadati</taxon>
        <taxon>Planctomycetota</taxon>
        <taxon>Planctomycetia</taxon>
        <taxon>Isosphaerales</taxon>
        <taxon>Isosphaeraceae</taxon>
        <taxon>Paludisphaera</taxon>
    </lineage>
</organism>
<dbReference type="RefSeq" id="WP_277859498.1">
    <property type="nucleotide sequence ID" value="NZ_JARRAG010000001.1"/>
</dbReference>
<reference evidence="2 3" key="1">
    <citation type="submission" date="2023-03" db="EMBL/GenBank/DDBJ databases">
        <title>Paludisphaera mucosa sp. nov. a novel planctomycete from northern fen.</title>
        <authorList>
            <person name="Ivanova A."/>
        </authorList>
    </citation>
    <scope>NUCLEOTIDE SEQUENCE [LARGE SCALE GENOMIC DNA]</scope>
    <source>
        <strain evidence="2 3">Pla2</strain>
    </source>
</reference>
<dbReference type="Proteomes" id="UP001216907">
    <property type="component" value="Unassembled WGS sequence"/>
</dbReference>
<evidence type="ECO:0000313" key="3">
    <source>
        <dbReference type="Proteomes" id="UP001216907"/>
    </source>
</evidence>
<name>A0ABT6F6C6_9BACT</name>
<dbReference type="EMBL" id="JARRAG010000001">
    <property type="protein sequence ID" value="MDG3003143.1"/>
    <property type="molecule type" value="Genomic_DNA"/>
</dbReference>
<gene>
    <name evidence="2" type="ORF">PZE19_05135</name>
</gene>
<proteinExistence type="predicted"/>
<keyword evidence="3" id="KW-1185">Reference proteome</keyword>
<feature type="region of interest" description="Disordered" evidence="1">
    <location>
        <begin position="472"/>
        <end position="526"/>
    </location>
</feature>
<accession>A0ABT6F6C6</accession>
<comment type="caution">
    <text evidence="2">The sequence shown here is derived from an EMBL/GenBank/DDBJ whole genome shotgun (WGS) entry which is preliminary data.</text>
</comment>
<feature type="compositionally biased region" description="Basic and acidic residues" evidence="1">
    <location>
        <begin position="498"/>
        <end position="526"/>
    </location>
</feature>
<protein>
    <submittedName>
        <fullName evidence="2">Uncharacterized protein</fullName>
    </submittedName>
</protein>
<evidence type="ECO:0000313" key="2">
    <source>
        <dbReference type="EMBL" id="MDG3003143.1"/>
    </source>
</evidence>
<evidence type="ECO:0000256" key="1">
    <source>
        <dbReference type="SAM" id="MobiDB-lite"/>
    </source>
</evidence>
<sequence>MDRQRPVVERVAFLALLLATSGVGRTQETPPPLENRPYRIAIHLASASAARLDAGRRDELVARWSEMVRRFVGPAWSVQLAETPSPLVGEGLERLKAEDLAGFDPSFDKAWLIWVDVDRDDDALVFSGREYDAATRWLGPLQRRQALSPMDAPRTFFLFTIDLFSPSALIVGQEGGRALLKVQGAAITAASELGAVVAKGTTFIPIRLVTTKEETVRITRIAFTYLAAESIEGSIARCAILSAFRDPLSQRISRPNTLAALGIKAGDSALHLRFVDKTTKAPAAGYTLTERPAPDGPVRNVGMTDRSGRILVEPGPTRSVVKLRLLAGDSEPLAEFPIMPGESVEEREIAVDPLPLASRYQVQLDALRDGIVDQVAMRGRLERLMQSRLEGEDWSGLQELLKQYERLPAPASFGDALKKLKEEATKLSYESTKTTVLTRHLQAQFDELQGLIDGYLGEDASLAFAEALSNKKKEQADAKAATKKKLEAPPLPPPGAEKSAEPKVEAQQKAPVRDADKPGAPRADTP</sequence>